<keyword evidence="1" id="KW-0812">Transmembrane</keyword>
<dbReference type="EMBL" id="QEYD01000016">
    <property type="protein sequence ID" value="PWE26775.1"/>
    <property type="molecule type" value="Genomic_DNA"/>
</dbReference>
<keyword evidence="1" id="KW-0472">Membrane</keyword>
<evidence type="ECO:0000313" key="3">
    <source>
        <dbReference type="Proteomes" id="UP000244940"/>
    </source>
</evidence>
<keyword evidence="3" id="KW-1185">Reference proteome</keyword>
<accession>A0A2U2C4G4</accession>
<dbReference type="AlphaFoldDB" id="A0A2U2C4G4"/>
<keyword evidence="1" id="KW-1133">Transmembrane helix</keyword>
<proteinExistence type="predicted"/>
<evidence type="ECO:0000256" key="1">
    <source>
        <dbReference type="SAM" id="Phobius"/>
    </source>
</evidence>
<organism evidence="2 3">
    <name type="scientific">Pararhodobacter marinus</name>
    <dbReference type="NCBI Taxonomy" id="2184063"/>
    <lineage>
        <taxon>Bacteria</taxon>
        <taxon>Pseudomonadati</taxon>
        <taxon>Pseudomonadota</taxon>
        <taxon>Alphaproteobacteria</taxon>
        <taxon>Rhodobacterales</taxon>
        <taxon>Paracoccaceae</taxon>
        <taxon>Pararhodobacter</taxon>
    </lineage>
</organism>
<feature type="transmembrane region" description="Helical" evidence="1">
    <location>
        <begin position="40"/>
        <end position="59"/>
    </location>
</feature>
<evidence type="ECO:0008006" key="4">
    <source>
        <dbReference type="Google" id="ProtNLM"/>
    </source>
</evidence>
<gene>
    <name evidence="2" type="ORF">C4N9_20265</name>
</gene>
<feature type="transmembrane region" description="Helical" evidence="1">
    <location>
        <begin position="65"/>
        <end position="91"/>
    </location>
</feature>
<protein>
    <recommendedName>
        <fullName evidence="4">Aspartate carbamoyltransferase catalytic subunit</fullName>
    </recommendedName>
</protein>
<dbReference type="OrthoDB" id="199424at2"/>
<evidence type="ECO:0000313" key="2">
    <source>
        <dbReference type="EMBL" id="PWE26775.1"/>
    </source>
</evidence>
<name>A0A2U2C4G4_9RHOB</name>
<dbReference type="Proteomes" id="UP000244940">
    <property type="component" value="Unassembled WGS sequence"/>
</dbReference>
<comment type="caution">
    <text evidence="2">The sequence shown here is derived from an EMBL/GenBank/DDBJ whole genome shotgun (WGS) entry which is preliminary data.</text>
</comment>
<dbReference type="GeneID" id="94367232"/>
<sequence>MTNSSPEWDGFLEPGEQILWQGRPGTGIIWRDIAQAQSRIGLFVLGITTMFLAAAPSILPPLSAGWLQAGLAVAIWLVIGLVWLGALYFALGRLALDAWIRRGTWYTLTDRAAIVAIDMFGRRMLRRYGMDEMRGIALEPGKRGGPGNVWFAQDSVTYTTRSSQGVNVRRHTEYQRVGFRRIDGAETVYALMAPHRKAVNG</sequence>
<reference evidence="2 3" key="1">
    <citation type="submission" date="2018-05" db="EMBL/GenBank/DDBJ databases">
        <title>Pararhodobacter marina sp. nov., isolated from deep-sea water of the Indian Ocean.</title>
        <authorList>
            <person name="Lai Q.Sr."/>
            <person name="Liu X."/>
            <person name="Shao Z."/>
        </authorList>
    </citation>
    <scope>NUCLEOTIDE SEQUENCE [LARGE SCALE GENOMIC DNA]</scope>
    <source>
        <strain evidence="2 3">CIC4N-9</strain>
    </source>
</reference>
<dbReference type="RefSeq" id="WP_109535160.1">
    <property type="nucleotide sequence ID" value="NZ_QEYD01000016.1"/>
</dbReference>